<dbReference type="Gene3D" id="2.60.40.10">
    <property type="entry name" value="Immunoglobulins"/>
    <property type="match status" value="2"/>
</dbReference>
<name>A0A2V2BEP5_9GAMM</name>
<evidence type="ECO:0000256" key="5">
    <source>
        <dbReference type="ARBA" id="ARBA00023186"/>
    </source>
</evidence>
<dbReference type="PANTHER" id="PTHR30251">
    <property type="entry name" value="PILUS ASSEMBLY CHAPERONE"/>
    <property type="match status" value="1"/>
</dbReference>
<dbReference type="InterPro" id="IPR016148">
    <property type="entry name" value="Pili_assmbl_chaperone_C"/>
</dbReference>
<comment type="caution">
    <text evidence="9">The sequence shown here is derived from an EMBL/GenBank/DDBJ whole genome shotgun (WGS) entry which is preliminary data.</text>
</comment>
<dbReference type="InterPro" id="IPR008962">
    <property type="entry name" value="PapD-like_sf"/>
</dbReference>
<evidence type="ECO:0000256" key="4">
    <source>
        <dbReference type="ARBA" id="ARBA00022764"/>
    </source>
</evidence>
<evidence type="ECO:0000256" key="1">
    <source>
        <dbReference type="ARBA" id="ARBA00004418"/>
    </source>
</evidence>
<dbReference type="InterPro" id="IPR036316">
    <property type="entry name" value="Pili_assmbl_chap_C_dom_sf"/>
</dbReference>
<dbReference type="GeneID" id="99737441"/>
<evidence type="ECO:0000256" key="6">
    <source>
        <dbReference type="SAM" id="SignalP"/>
    </source>
</evidence>
<evidence type="ECO:0000259" key="8">
    <source>
        <dbReference type="Pfam" id="PF02753"/>
    </source>
</evidence>
<gene>
    <name evidence="9" type="ORF">C7431_101102</name>
</gene>
<keyword evidence="4" id="KW-0574">Periplasm</keyword>
<dbReference type="GO" id="GO:0071555">
    <property type="term" value="P:cell wall organization"/>
    <property type="evidence" value="ECO:0007669"/>
    <property type="project" value="InterPro"/>
</dbReference>
<evidence type="ECO:0000256" key="2">
    <source>
        <dbReference type="ARBA" id="ARBA00007399"/>
    </source>
</evidence>
<feature type="domain" description="Pili assembly chaperone C-terminal" evidence="8">
    <location>
        <begin position="180"/>
        <end position="242"/>
    </location>
</feature>
<comment type="subcellular location">
    <subcellularLocation>
        <location evidence="1">Periplasm</location>
    </subcellularLocation>
</comment>
<dbReference type="PANTHER" id="PTHR30251:SF25">
    <property type="entry name" value="FIMBRIAE CHAPARONE"/>
    <property type="match status" value="1"/>
</dbReference>
<dbReference type="OrthoDB" id="9131059at2"/>
<keyword evidence="3 6" id="KW-0732">Signal</keyword>
<feature type="domain" description="Pili assembly chaperone N-terminal" evidence="7">
    <location>
        <begin position="30"/>
        <end position="154"/>
    </location>
</feature>
<feature type="chain" id="PRO_5015911683" evidence="6">
    <location>
        <begin position="29"/>
        <end position="252"/>
    </location>
</feature>
<feature type="signal peptide" evidence="6">
    <location>
        <begin position="1"/>
        <end position="28"/>
    </location>
</feature>
<sequence length="252" mass="28159">MFIRRLLLALTLSLAVTPALTLPFYANASVTIMGSRIIYPGQARSVDVQFKNNDAIPYVIQSWFDNGDENSQPENRVNTPFIITPPVFRIQPKAGQIAKVMVNNTVAQPQDRESVYWFNTLQIPPSNINQDKTQNVMLVVLRNRMKVFYRPERIGAPKNILKGITVTPLYQANKGNGIEIDNPQPWHASLVDVVLKVGNHAFKSEADMVSPFAKQTYWFNNSKRLQGAGVVSVSAVNDQGAKISENFTVDVN</sequence>
<dbReference type="GO" id="GO:0030288">
    <property type="term" value="C:outer membrane-bounded periplasmic space"/>
    <property type="evidence" value="ECO:0007669"/>
    <property type="project" value="InterPro"/>
</dbReference>
<protein>
    <submittedName>
        <fullName evidence="9">P pilus assembly chaperone PapD</fullName>
    </submittedName>
</protein>
<reference evidence="9 10" key="1">
    <citation type="submission" date="2018-05" db="EMBL/GenBank/DDBJ databases">
        <title>Genomic Encyclopedia of Type Strains, Phase IV (KMG-V): Genome sequencing to study the core and pangenomes of soil and plant-associated prokaryotes.</title>
        <authorList>
            <person name="Whitman W."/>
        </authorList>
    </citation>
    <scope>NUCLEOTIDE SEQUENCE [LARGE SCALE GENOMIC DNA]</scope>
    <source>
        <strain evidence="9 10">PNA 200-10</strain>
    </source>
</reference>
<dbReference type="Pfam" id="PF02753">
    <property type="entry name" value="PapD_C"/>
    <property type="match status" value="1"/>
</dbReference>
<dbReference type="InterPro" id="IPR001829">
    <property type="entry name" value="Pili_assmbl_chaperone_bac"/>
</dbReference>
<dbReference type="STRING" id="574096.HA38_01325"/>
<dbReference type="InterPro" id="IPR013783">
    <property type="entry name" value="Ig-like_fold"/>
</dbReference>
<dbReference type="EMBL" id="QGHF01000001">
    <property type="protein sequence ID" value="PWL00297.1"/>
    <property type="molecule type" value="Genomic_DNA"/>
</dbReference>
<dbReference type="PRINTS" id="PR00969">
    <property type="entry name" value="CHAPERONPILI"/>
</dbReference>
<dbReference type="AlphaFoldDB" id="A0A2V2BEP5"/>
<dbReference type="Pfam" id="PF00345">
    <property type="entry name" value="PapD_N"/>
    <property type="match status" value="1"/>
</dbReference>
<dbReference type="Proteomes" id="UP000245981">
    <property type="component" value="Unassembled WGS sequence"/>
</dbReference>
<proteinExistence type="inferred from homology"/>
<dbReference type="SUPFAM" id="SSF49354">
    <property type="entry name" value="PapD-like"/>
    <property type="match status" value="1"/>
</dbReference>
<evidence type="ECO:0000259" key="7">
    <source>
        <dbReference type="Pfam" id="PF00345"/>
    </source>
</evidence>
<comment type="similarity">
    <text evidence="2">Belongs to the periplasmic pilus chaperone family.</text>
</comment>
<evidence type="ECO:0000256" key="3">
    <source>
        <dbReference type="ARBA" id="ARBA00022729"/>
    </source>
</evidence>
<evidence type="ECO:0000313" key="9">
    <source>
        <dbReference type="EMBL" id="PWL00297.1"/>
    </source>
</evidence>
<accession>A0A2V2BEP5</accession>
<organism evidence="9 10">
    <name type="scientific">Pantoea allii</name>
    <dbReference type="NCBI Taxonomy" id="574096"/>
    <lineage>
        <taxon>Bacteria</taxon>
        <taxon>Pseudomonadati</taxon>
        <taxon>Pseudomonadota</taxon>
        <taxon>Gammaproteobacteria</taxon>
        <taxon>Enterobacterales</taxon>
        <taxon>Erwiniaceae</taxon>
        <taxon>Pantoea</taxon>
    </lineage>
</organism>
<dbReference type="SUPFAM" id="SSF49584">
    <property type="entry name" value="Periplasmic chaperone C-domain"/>
    <property type="match status" value="1"/>
</dbReference>
<keyword evidence="5" id="KW-0143">Chaperone</keyword>
<dbReference type="InterPro" id="IPR016147">
    <property type="entry name" value="Pili_assmbl_chaperone_N"/>
</dbReference>
<dbReference type="InterPro" id="IPR050643">
    <property type="entry name" value="Periplasmic_pilus_chap"/>
</dbReference>
<dbReference type="RefSeq" id="WP_109716100.1">
    <property type="nucleotide sequence ID" value="NZ_CP125958.1"/>
</dbReference>
<evidence type="ECO:0000313" key="10">
    <source>
        <dbReference type="Proteomes" id="UP000245981"/>
    </source>
</evidence>